<keyword evidence="4" id="KW-0479">Metal-binding</keyword>
<sequence length="407" mass="44540">MEIFHTIFKLYSSLFVKLHAQNRNLPTKTSRGIKKRGKKSFGKALTLRKTVATETSTSGELQESMAAPPSEPQEQWRANLNIHMICKDCKEVPPNLVENFSSGDMVCGSCGLVLGERIIDTRSEWRTFQNDDSQGDDPSRVGDGGNPLLNGSQLETTIAYGDGSAKSRELARAQSKTTHNKANKNLLSAYKEIGAYCEAMSVQKTATDLAKLLFKQVMDAGAFKGKSQDALIAGCIVIACRQNGVGRSFKEIWALTKVPKAEIGRVFKQLSKFFDNLNKEKKEANASIELIGDTSATNAEDLVSRYGSHLGLSHQCNNLSKELAIKTKTLGPLAGRSPLSVAAACIYMSSYLMGTGKTAKEISNICGVSDGTIRTAYKLLYPGREQLIDKKWFQPEKGADMKRLPPI</sequence>
<dbReference type="Pfam" id="PF08271">
    <property type="entry name" value="Zn_Ribbon_TF"/>
    <property type="match status" value="1"/>
</dbReference>
<dbReference type="InterPro" id="IPR013137">
    <property type="entry name" value="Znf_TFIIB"/>
</dbReference>
<accession>A0A8H3F850</accession>
<evidence type="ECO:0000313" key="17">
    <source>
        <dbReference type="EMBL" id="CAF9919473.1"/>
    </source>
</evidence>
<dbReference type="EMBL" id="CAJPDS010000024">
    <property type="protein sequence ID" value="CAF9919473.1"/>
    <property type="molecule type" value="Genomic_DNA"/>
</dbReference>
<dbReference type="AlphaFoldDB" id="A0A8H3F850"/>
<evidence type="ECO:0000256" key="13">
    <source>
        <dbReference type="ARBA" id="ARBA00066213"/>
    </source>
</evidence>
<dbReference type="OrthoDB" id="25790at2759"/>
<dbReference type="PROSITE" id="PS51134">
    <property type="entry name" value="ZF_TFIIB"/>
    <property type="match status" value="1"/>
</dbReference>
<evidence type="ECO:0000259" key="16">
    <source>
        <dbReference type="PROSITE" id="PS51134"/>
    </source>
</evidence>
<comment type="subunit">
    <text evidence="13">Associates with TFIID-IIA (DA complex) to form TFIID-IIA-IIB (DAB-complex) which is then recognized by polymerase II.</text>
</comment>
<feature type="domain" description="TFIIB-type" evidence="16">
    <location>
        <begin position="82"/>
        <end position="115"/>
    </location>
</feature>
<keyword evidence="8" id="KW-0805">Transcription regulation</keyword>
<evidence type="ECO:0000256" key="5">
    <source>
        <dbReference type="ARBA" id="ARBA00022737"/>
    </source>
</evidence>
<dbReference type="SUPFAM" id="SSF47954">
    <property type="entry name" value="Cyclin-like"/>
    <property type="match status" value="2"/>
</dbReference>
<dbReference type="InterPro" id="IPR036915">
    <property type="entry name" value="Cyclin-like_sf"/>
</dbReference>
<evidence type="ECO:0000256" key="12">
    <source>
        <dbReference type="ARBA" id="ARBA00056616"/>
    </source>
</evidence>
<gene>
    <name evidence="17" type="primary">SUA7</name>
    <name evidence="17" type="ORF">HETSPECPRED_004011</name>
</gene>
<comment type="caution">
    <text evidence="17">The sequence shown here is derived from an EMBL/GenBank/DDBJ whole genome shotgun (WGS) entry which is preliminary data.</text>
</comment>
<evidence type="ECO:0000313" key="18">
    <source>
        <dbReference type="Proteomes" id="UP000664521"/>
    </source>
</evidence>
<keyword evidence="5" id="KW-0677">Repeat</keyword>
<dbReference type="CDD" id="cd20551">
    <property type="entry name" value="CYCLIN_TFIIB_rpt1"/>
    <property type="match status" value="1"/>
</dbReference>
<comment type="function">
    <text evidence="12">General factor that plays a major role in the activation of eukaryotic genes transcribed by RNA polymerase II.</text>
</comment>
<dbReference type="GO" id="GO:0008270">
    <property type="term" value="F:zinc ion binding"/>
    <property type="evidence" value="ECO:0007669"/>
    <property type="project" value="UniProtKB-KW"/>
</dbReference>
<dbReference type="InterPro" id="IPR013150">
    <property type="entry name" value="TFIIB_cyclin"/>
</dbReference>
<evidence type="ECO:0000256" key="3">
    <source>
        <dbReference type="ARBA" id="ARBA00013932"/>
    </source>
</evidence>
<dbReference type="FunFam" id="1.10.472.170:FF:000001">
    <property type="entry name" value="Transcription initiation factor IIB"/>
    <property type="match status" value="1"/>
</dbReference>
<comment type="similarity">
    <text evidence="2">Belongs to the TFIIB family.</text>
</comment>
<dbReference type="FunFam" id="2.20.25.10:FF:000036">
    <property type="entry name" value="Transcription initiation factor IIB"/>
    <property type="match status" value="1"/>
</dbReference>
<dbReference type="Gene3D" id="1.10.472.10">
    <property type="entry name" value="Cyclin-like"/>
    <property type="match status" value="1"/>
</dbReference>
<proteinExistence type="inferred from homology"/>
<comment type="subcellular location">
    <subcellularLocation>
        <location evidence="1">Nucleus</location>
    </subcellularLocation>
</comment>
<dbReference type="FunFam" id="1.10.472.10:FF:000008">
    <property type="entry name" value="Transcription initiation factor IIB"/>
    <property type="match status" value="1"/>
</dbReference>
<feature type="region of interest" description="Disordered" evidence="15">
    <location>
        <begin position="52"/>
        <end position="72"/>
    </location>
</feature>
<dbReference type="GO" id="GO:0005634">
    <property type="term" value="C:nucleus"/>
    <property type="evidence" value="ECO:0007669"/>
    <property type="project" value="UniProtKB-SubCell"/>
</dbReference>
<dbReference type="Gene3D" id="1.10.472.170">
    <property type="match status" value="1"/>
</dbReference>
<dbReference type="InterPro" id="IPR000812">
    <property type="entry name" value="TFIIB"/>
</dbReference>
<evidence type="ECO:0000256" key="10">
    <source>
        <dbReference type="ARBA" id="ARBA00023242"/>
    </source>
</evidence>
<evidence type="ECO:0000256" key="1">
    <source>
        <dbReference type="ARBA" id="ARBA00004123"/>
    </source>
</evidence>
<dbReference type="SMART" id="SM00385">
    <property type="entry name" value="CYCLIN"/>
    <property type="match status" value="2"/>
</dbReference>
<keyword evidence="18" id="KW-1185">Reference proteome</keyword>
<dbReference type="GO" id="GO:0016251">
    <property type="term" value="F:RNA polymerase II general transcription initiation factor activity"/>
    <property type="evidence" value="ECO:0007669"/>
    <property type="project" value="TreeGrafter"/>
</dbReference>
<keyword evidence="6 14" id="KW-0863">Zinc-finger</keyword>
<evidence type="ECO:0000256" key="2">
    <source>
        <dbReference type="ARBA" id="ARBA00010857"/>
    </source>
</evidence>
<dbReference type="GO" id="GO:0097550">
    <property type="term" value="C:transcription preinitiation complex"/>
    <property type="evidence" value="ECO:0007669"/>
    <property type="project" value="TreeGrafter"/>
</dbReference>
<reference evidence="17" key="1">
    <citation type="submission" date="2021-03" db="EMBL/GenBank/DDBJ databases">
        <authorList>
            <person name="Tagirdzhanova G."/>
        </authorList>
    </citation>
    <scope>NUCLEOTIDE SEQUENCE</scope>
</reference>
<evidence type="ECO:0000256" key="6">
    <source>
        <dbReference type="ARBA" id="ARBA00022771"/>
    </source>
</evidence>
<feature type="region of interest" description="Disordered" evidence="15">
    <location>
        <begin position="128"/>
        <end position="150"/>
    </location>
</feature>
<dbReference type="PANTHER" id="PTHR11618">
    <property type="entry name" value="TRANSCRIPTION INITIATION FACTOR IIB-RELATED"/>
    <property type="match status" value="1"/>
</dbReference>
<evidence type="ECO:0000256" key="8">
    <source>
        <dbReference type="ARBA" id="ARBA00023015"/>
    </source>
</evidence>
<organism evidence="17 18">
    <name type="scientific">Heterodermia speciosa</name>
    <dbReference type="NCBI Taxonomy" id="116794"/>
    <lineage>
        <taxon>Eukaryota</taxon>
        <taxon>Fungi</taxon>
        <taxon>Dikarya</taxon>
        <taxon>Ascomycota</taxon>
        <taxon>Pezizomycotina</taxon>
        <taxon>Lecanoromycetes</taxon>
        <taxon>OSLEUM clade</taxon>
        <taxon>Lecanoromycetidae</taxon>
        <taxon>Caliciales</taxon>
        <taxon>Physciaceae</taxon>
        <taxon>Heterodermia</taxon>
    </lineage>
</organism>
<dbReference type="GO" id="GO:0051123">
    <property type="term" value="P:RNA polymerase II preinitiation complex assembly"/>
    <property type="evidence" value="ECO:0007669"/>
    <property type="project" value="UniProtKB-ARBA"/>
</dbReference>
<dbReference type="GO" id="GO:0017025">
    <property type="term" value="F:TBP-class protein binding"/>
    <property type="evidence" value="ECO:0007669"/>
    <property type="project" value="InterPro"/>
</dbReference>
<evidence type="ECO:0000256" key="7">
    <source>
        <dbReference type="ARBA" id="ARBA00022833"/>
    </source>
</evidence>
<dbReference type="Proteomes" id="UP000664521">
    <property type="component" value="Unassembled WGS sequence"/>
</dbReference>
<name>A0A8H3F850_9LECA</name>
<dbReference type="SUPFAM" id="SSF57783">
    <property type="entry name" value="Zinc beta-ribbon"/>
    <property type="match status" value="1"/>
</dbReference>
<keyword evidence="7" id="KW-0862">Zinc</keyword>
<dbReference type="PROSITE" id="PS00782">
    <property type="entry name" value="TFIIB"/>
    <property type="match status" value="2"/>
</dbReference>
<evidence type="ECO:0000256" key="14">
    <source>
        <dbReference type="PROSITE-ProRule" id="PRU00469"/>
    </source>
</evidence>
<protein>
    <recommendedName>
        <fullName evidence="3">Transcription initiation factor IIB</fullName>
    </recommendedName>
    <alternativeName>
        <fullName evidence="11">General transcription factor TFIIB</fullName>
    </alternativeName>
</protein>
<keyword evidence="10" id="KW-0539">Nucleus</keyword>
<dbReference type="Pfam" id="PF00382">
    <property type="entry name" value="TFIIB"/>
    <property type="match status" value="2"/>
</dbReference>
<dbReference type="InterPro" id="IPR023486">
    <property type="entry name" value="TFIIB_CS"/>
</dbReference>
<keyword evidence="9" id="KW-0804">Transcription</keyword>
<feature type="compositionally biased region" description="Polar residues" evidence="15">
    <location>
        <begin position="52"/>
        <end position="61"/>
    </location>
</feature>
<evidence type="ECO:0000256" key="11">
    <source>
        <dbReference type="ARBA" id="ARBA00031706"/>
    </source>
</evidence>
<dbReference type="InterPro" id="IPR013763">
    <property type="entry name" value="Cyclin-like_dom"/>
</dbReference>
<dbReference type="PRINTS" id="PR00685">
    <property type="entry name" value="TIFACTORIIB"/>
</dbReference>
<evidence type="ECO:0000256" key="4">
    <source>
        <dbReference type="ARBA" id="ARBA00022723"/>
    </source>
</evidence>
<evidence type="ECO:0000256" key="9">
    <source>
        <dbReference type="ARBA" id="ARBA00023163"/>
    </source>
</evidence>
<evidence type="ECO:0000256" key="15">
    <source>
        <dbReference type="SAM" id="MobiDB-lite"/>
    </source>
</evidence>
<dbReference type="PANTHER" id="PTHR11618:SF13">
    <property type="entry name" value="TRANSCRIPTION INITIATION FACTOR IIB"/>
    <property type="match status" value="1"/>
</dbReference>